<evidence type="ECO:0000256" key="2">
    <source>
        <dbReference type="ARBA" id="ARBA00022884"/>
    </source>
</evidence>
<organism evidence="5">
    <name type="scientific">Hyalella azteca</name>
    <name type="common">Amphipod</name>
    <dbReference type="NCBI Taxonomy" id="294128"/>
    <lineage>
        <taxon>Eukaryota</taxon>
        <taxon>Metazoa</taxon>
        <taxon>Ecdysozoa</taxon>
        <taxon>Arthropoda</taxon>
        <taxon>Crustacea</taxon>
        <taxon>Multicrustacea</taxon>
        <taxon>Malacostraca</taxon>
        <taxon>Eumalacostraca</taxon>
        <taxon>Peracarida</taxon>
        <taxon>Amphipoda</taxon>
        <taxon>Senticaudata</taxon>
        <taxon>Talitrida</taxon>
        <taxon>Talitroidea</taxon>
        <taxon>Hyalellidae</taxon>
        <taxon>Hyalella</taxon>
    </lineage>
</organism>
<dbReference type="EMBL" id="JQDR03012981">
    <property type="protein sequence ID" value="KAA0190325.1"/>
    <property type="molecule type" value="Genomic_DNA"/>
</dbReference>
<dbReference type="Gene3D" id="3.30.70.330">
    <property type="match status" value="1"/>
</dbReference>
<dbReference type="SMART" id="SM00360">
    <property type="entry name" value="RRM"/>
    <property type="match status" value="1"/>
</dbReference>
<dbReference type="FunFam" id="3.30.70.330:FF:000322">
    <property type="entry name" value="CUGBP Elav-like family member 2"/>
    <property type="match status" value="1"/>
</dbReference>
<dbReference type="Pfam" id="PF00076">
    <property type="entry name" value="RRM_1"/>
    <property type="match status" value="1"/>
</dbReference>
<feature type="non-terminal residue" evidence="5">
    <location>
        <position position="132"/>
    </location>
</feature>
<dbReference type="SUPFAM" id="SSF54928">
    <property type="entry name" value="RNA-binding domain, RBD"/>
    <property type="match status" value="1"/>
</dbReference>
<dbReference type="GO" id="GO:0003723">
    <property type="term" value="F:RNA binding"/>
    <property type="evidence" value="ECO:0007669"/>
    <property type="project" value="UniProtKB-UniRule"/>
</dbReference>
<reference evidence="5" key="1">
    <citation type="submission" date="2014-08" db="EMBL/GenBank/DDBJ databases">
        <authorList>
            <person name="Murali S."/>
            <person name="Richards S."/>
            <person name="Bandaranaike D."/>
            <person name="Bellair M."/>
            <person name="Blankenburg K."/>
            <person name="Chao H."/>
            <person name="Dinh H."/>
            <person name="Doddapaneni H."/>
            <person name="Dugan-Rocha S."/>
            <person name="Elkadiri S."/>
            <person name="Gnanaolivu R."/>
            <person name="Hughes D."/>
            <person name="Lee S."/>
            <person name="Li M."/>
            <person name="Ming W."/>
            <person name="Munidasa M."/>
            <person name="Muniz J."/>
            <person name="Nguyen L."/>
            <person name="Osuji N."/>
            <person name="Pu L.-L."/>
            <person name="Puazo M."/>
            <person name="Skinner E."/>
            <person name="Qu C."/>
            <person name="Quiroz J."/>
            <person name="Raj R."/>
            <person name="Weissenberger G."/>
            <person name="Xin Y."/>
            <person name="Zou X."/>
            <person name="Han Y."/>
            <person name="Worley K."/>
            <person name="Muzny D."/>
            <person name="Gibbs R."/>
        </authorList>
    </citation>
    <scope>NUCLEOTIDE SEQUENCE</scope>
    <source>
        <strain evidence="5">HAZT.00-mixed</strain>
        <tissue evidence="5">Whole organism</tissue>
    </source>
</reference>
<dbReference type="InterPro" id="IPR035979">
    <property type="entry name" value="RBD_domain_sf"/>
</dbReference>
<dbReference type="InterPro" id="IPR000504">
    <property type="entry name" value="RRM_dom"/>
</dbReference>
<feature type="domain" description="RRM" evidence="4">
    <location>
        <begin position="18"/>
        <end position="98"/>
    </location>
</feature>
<evidence type="ECO:0000256" key="1">
    <source>
        <dbReference type="ARBA" id="ARBA00022737"/>
    </source>
</evidence>
<proteinExistence type="predicted"/>
<reference evidence="5" key="2">
    <citation type="journal article" date="2018" name="Environ. Sci. Technol.">
        <title>The Toxicogenome of Hyalella azteca: A Model for Sediment Ecotoxicology and Evolutionary Toxicology.</title>
        <authorList>
            <person name="Poynton H.C."/>
            <person name="Hasenbein S."/>
            <person name="Benoit J.B."/>
            <person name="Sepulveda M.S."/>
            <person name="Poelchau M.F."/>
            <person name="Hughes D.S.T."/>
            <person name="Murali S.C."/>
            <person name="Chen S."/>
            <person name="Glastad K.M."/>
            <person name="Goodisman M.A.D."/>
            <person name="Werren J.H."/>
            <person name="Vineis J.H."/>
            <person name="Bowen J.L."/>
            <person name="Friedrich M."/>
            <person name="Jones J."/>
            <person name="Robertson H.M."/>
            <person name="Feyereisen R."/>
            <person name="Mechler-Hickson A."/>
            <person name="Mathers N."/>
            <person name="Lee C.E."/>
            <person name="Colbourne J.K."/>
            <person name="Biales A."/>
            <person name="Johnston J.S."/>
            <person name="Wellborn G.A."/>
            <person name="Rosendale A.J."/>
            <person name="Cridge A.G."/>
            <person name="Munoz-Torres M.C."/>
            <person name="Bain P.A."/>
            <person name="Manny A.R."/>
            <person name="Major K.M."/>
            <person name="Lambert F.N."/>
            <person name="Vulpe C.D."/>
            <person name="Tuck P."/>
            <person name="Blalock B.J."/>
            <person name="Lin Y.Y."/>
            <person name="Smith M.E."/>
            <person name="Ochoa-Acuna H."/>
            <person name="Chen M.M."/>
            <person name="Childers C.P."/>
            <person name="Qu J."/>
            <person name="Dugan S."/>
            <person name="Lee S.L."/>
            <person name="Chao H."/>
            <person name="Dinh H."/>
            <person name="Han Y."/>
            <person name="Doddapaneni H."/>
            <person name="Worley K.C."/>
            <person name="Muzny D.M."/>
            <person name="Gibbs R.A."/>
            <person name="Richards S."/>
        </authorList>
    </citation>
    <scope>NUCLEOTIDE SEQUENCE</scope>
    <source>
        <strain evidence="5">HAZT.00-mixed</strain>
        <tissue evidence="5">Whole organism</tissue>
    </source>
</reference>
<comment type="caution">
    <text evidence="5">The sequence shown here is derived from an EMBL/GenBank/DDBJ whole genome shotgun (WGS) entry which is preliminary data.</text>
</comment>
<dbReference type="InterPro" id="IPR012677">
    <property type="entry name" value="Nucleotide-bd_a/b_plait_sf"/>
</dbReference>
<name>A0A6A0GWC9_HYAAZ</name>
<evidence type="ECO:0000313" key="5">
    <source>
        <dbReference type="EMBL" id="KAA0190325.1"/>
    </source>
</evidence>
<evidence type="ECO:0000259" key="4">
    <source>
        <dbReference type="PROSITE" id="PS50102"/>
    </source>
</evidence>
<reference evidence="5" key="3">
    <citation type="submission" date="2019-06" db="EMBL/GenBank/DDBJ databases">
        <authorList>
            <person name="Poynton C."/>
            <person name="Hasenbein S."/>
            <person name="Benoit J.B."/>
            <person name="Sepulveda M.S."/>
            <person name="Poelchau M.F."/>
            <person name="Murali S.C."/>
            <person name="Chen S."/>
            <person name="Glastad K.M."/>
            <person name="Werren J.H."/>
            <person name="Vineis J.H."/>
            <person name="Bowen J.L."/>
            <person name="Friedrich M."/>
            <person name="Jones J."/>
            <person name="Robertson H.M."/>
            <person name="Feyereisen R."/>
            <person name="Mechler-Hickson A."/>
            <person name="Mathers N."/>
            <person name="Lee C.E."/>
            <person name="Colbourne J.K."/>
            <person name="Biales A."/>
            <person name="Johnston J.S."/>
            <person name="Wellborn G.A."/>
            <person name="Rosendale A.J."/>
            <person name="Cridge A.G."/>
            <person name="Munoz-Torres M.C."/>
            <person name="Bain P.A."/>
            <person name="Manny A.R."/>
            <person name="Major K.M."/>
            <person name="Lambert F.N."/>
            <person name="Vulpe C.D."/>
            <person name="Tuck P."/>
            <person name="Blalock B.J."/>
            <person name="Lin Y.-Y."/>
            <person name="Smith M.E."/>
            <person name="Ochoa-Acuna H."/>
            <person name="Chen M.-J.M."/>
            <person name="Childers C.P."/>
            <person name="Qu J."/>
            <person name="Dugan S."/>
            <person name="Lee S.L."/>
            <person name="Chao H."/>
            <person name="Dinh H."/>
            <person name="Han Y."/>
            <person name="Doddapaneni H."/>
            <person name="Worley K.C."/>
            <person name="Muzny D.M."/>
            <person name="Gibbs R.A."/>
            <person name="Richards S."/>
        </authorList>
    </citation>
    <scope>NUCLEOTIDE SEQUENCE</scope>
    <source>
        <strain evidence="5">HAZT.00-mixed</strain>
        <tissue evidence="5">Whole organism</tissue>
    </source>
</reference>
<protein>
    <recommendedName>
        <fullName evidence="4">RRM domain-containing protein</fullName>
    </recommendedName>
</protein>
<keyword evidence="1" id="KW-0677">Repeat</keyword>
<dbReference type="PANTHER" id="PTHR24012">
    <property type="entry name" value="RNA BINDING PROTEIN"/>
    <property type="match status" value="1"/>
</dbReference>
<dbReference type="PROSITE" id="PS50102">
    <property type="entry name" value="RRM"/>
    <property type="match status" value="1"/>
</dbReference>
<keyword evidence="2 3" id="KW-0694">RNA-binding</keyword>
<gene>
    <name evidence="5" type="ORF">HAZT_HAZT011527</name>
</gene>
<accession>A0A6A0GWC9</accession>
<sequence>MHHPIQMKPADTENRLDRKLFLGMLSKRYTEQEVRLMFSQFGTIEDCSVLRDSNGQSKGCAFVTFSTRSSAINAIKKLHHSTTMEGCNLPLVVKFADTPKEKDQKKMQQHSHNFWNAASTNTLAALGPHYLS</sequence>
<dbReference type="AlphaFoldDB" id="A0A6A0GWC9"/>
<dbReference type="Proteomes" id="UP000711488">
    <property type="component" value="Unassembled WGS sequence"/>
</dbReference>
<evidence type="ECO:0000256" key="3">
    <source>
        <dbReference type="PROSITE-ProRule" id="PRU00176"/>
    </source>
</evidence>